<gene>
    <name evidence="3" type="ordered locus">Acav_1748</name>
</gene>
<dbReference type="HOGENOM" id="CLU_043115_0_0_4"/>
<dbReference type="SUPFAM" id="SSF56954">
    <property type="entry name" value="Outer membrane efflux proteins (OEP)"/>
    <property type="match status" value="1"/>
</dbReference>
<dbReference type="Proteomes" id="UP000002482">
    <property type="component" value="Chromosome"/>
</dbReference>
<dbReference type="KEGG" id="aaa:Acav_1748"/>
<organism evidence="3 4">
    <name type="scientific">Paracidovorax avenae (strain ATCC 19860 / DSM 7227 / CCUG 15838 / JCM 20985 / LMG 2117 / NCPPB 1011)</name>
    <name type="common">Acidovorax avenae</name>
    <dbReference type="NCBI Taxonomy" id="643561"/>
    <lineage>
        <taxon>Bacteria</taxon>
        <taxon>Pseudomonadati</taxon>
        <taxon>Pseudomonadota</taxon>
        <taxon>Betaproteobacteria</taxon>
        <taxon>Burkholderiales</taxon>
        <taxon>Comamonadaceae</taxon>
        <taxon>Paracidovorax</taxon>
    </lineage>
</organism>
<dbReference type="GO" id="GO:0015562">
    <property type="term" value="F:efflux transmembrane transporter activity"/>
    <property type="evidence" value="ECO:0007669"/>
    <property type="project" value="InterPro"/>
</dbReference>
<accession>F0Q6B3</accession>
<evidence type="ECO:0000256" key="2">
    <source>
        <dbReference type="SAM" id="SignalP"/>
    </source>
</evidence>
<feature type="signal peptide" evidence="2">
    <location>
        <begin position="1"/>
        <end position="18"/>
    </location>
</feature>
<dbReference type="PANTHER" id="PTHR30203">
    <property type="entry name" value="OUTER MEMBRANE CATION EFFLUX PROTEIN"/>
    <property type="match status" value="1"/>
</dbReference>
<keyword evidence="2" id="KW-0732">Signal</keyword>
<evidence type="ECO:0000313" key="4">
    <source>
        <dbReference type="Proteomes" id="UP000002482"/>
    </source>
</evidence>
<dbReference type="Gene3D" id="1.20.1600.10">
    <property type="entry name" value="Outer membrane efflux proteins (OEP)"/>
    <property type="match status" value="1"/>
</dbReference>
<dbReference type="PANTHER" id="PTHR30203:SF24">
    <property type="entry name" value="BLR4935 PROTEIN"/>
    <property type="match status" value="1"/>
</dbReference>
<name>F0Q6B3_PARA1</name>
<proteinExistence type="predicted"/>
<dbReference type="InterPro" id="IPR010131">
    <property type="entry name" value="MdtP/NodT-like"/>
</dbReference>
<feature type="region of interest" description="Disordered" evidence="1">
    <location>
        <begin position="465"/>
        <end position="495"/>
    </location>
</feature>
<dbReference type="EMBL" id="CP002521">
    <property type="protein sequence ID" value="ADX45666.1"/>
    <property type="molecule type" value="Genomic_DNA"/>
</dbReference>
<keyword evidence="4" id="KW-1185">Reference proteome</keyword>
<sequence length="495" mass="52722">MTAAPMPSPRTMRWPALAAALLLAGCASVSPDGLRGDVQATLQGRTAGADNAALPPTDPAAQRAAGEAVAGWLAAPLTQDAAVRIALLRHPGLQARLARLGVQDAERVQALTLPNPVLGLGRLATAHEREIERSITFSLVELVTLPWRNRWAGSLREQDTLAAAADAARVASDARIAWLRAVAAQETLAAHERMHDAAGTGAELARRMAGVGNWSRLQAAREQAVLADARARLARARLAAATEREALALALGLWGASAEAITLPPRLPDLPTEPMDAAELEQRALRERLDVRAARIGLDRVAGQQGFARAGQLFGDIGLGYRRDTTTERGGGHSEVKRGWELELPLPLFDWGGAANARSRGLVQESAAQLQQTALRARAEVRVHWRSYRTAWELAQEQEKHVVPLQQQIQDETLLRYNGMLASVWDLLAQARQTTQAVADAVAARRDFWLADTDLQFALAVASPGAQPPASATATSSALSSPTSSSSAAPSDAGH</sequence>
<dbReference type="GeneID" id="34235559"/>
<reference evidence="3" key="1">
    <citation type="submission" date="2011-02" db="EMBL/GenBank/DDBJ databases">
        <title>Complete sequence of Acidovorax avenae subsp. avenae ATCC 19860.</title>
        <authorList>
            <consortium name="US DOE Joint Genome Institute"/>
            <person name="Lucas S."/>
            <person name="Copeland A."/>
            <person name="Lapidus A."/>
            <person name="Cheng J.-F."/>
            <person name="Goodwin L."/>
            <person name="Pitluck S."/>
            <person name="Chertkov O."/>
            <person name="Held B."/>
            <person name="Detter J.C."/>
            <person name="Han C."/>
            <person name="Tapia R."/>
            <person name="Land M."/>
            <person name="Hauser L."/>
            <person name="Kyrpides N."/>
            <person name="Ivanova N."/>
            <person name="Ovchinnikova G."/>
            <person name="Pagani I."/>
            <person name="Gordon S."/>
            <person name="Woyke T."/>
        </authorList>
    </citation>
    <scope>NUCLEOTIDE SEQUENCE</scope>
    <source>
        <strain evidence="3">ATCC 19860</strain>
    </source>
</reference>
<evidence type="ECO:0000313" key="3">
    <source>
        <dbReference type="EMBL" id="ADX45666.1"/>
    </source>
</evidence>
<evidence type="ECO:0000256" key="1">
    <source>
        <dbReference type="SAM" id="MobiDB-lite"/>
    </source>
</evidence>
<dbReference type="AlphaFoldDB" id="F0Q6B3"/>
<protein>
    <submittedName>
        <fullName evidence="3">Outer membrane efflux protein</fullName>
    </submittedName>
</protein>
<dbReference type="RefSeq" id="WP_013594185.1">
    <property type="nucleotide sequence ID" value="NC_015138.1"/>
</dbReference>
<feature type="chain" id="PRO_5003258518" evidence="2">
    <location>
        <begin position="19"/>
        <end position="495"/>
    </location>
</feature>